<evidence type="ECO:0000256" key="1">
    <source>
        <dbReference type="SAM" id="MobiDB-lite"/>
    </source>
</evidence>
<feature type="compositionally biased region" description="Polar residues" evidence="1">
    <location>
        <begin position="39"/>
        <end position="63"/>
    </location>
</feature>
<keyword evidence="3" id="KW-1185">Reference proteome</keyword>
<gene>
    <name evidence="2" type="ORF">PECUL_23A043395</name>
</gene>
<organism evidence="2 3">
    <name type="scientific">Pelobates cultripes</name>
    <name type="common">Western spadefoot toad</name>
    <dbReference type="NCBI Taxonomy" id="61616"/>
    <lineage>
        <taxon>Eukaryota</taxon>
        <taxon>Metazoa</taxon>
        <taxon>Chordata</taxon>
        <taxon>Craniata</taxon>
        <taxon>Vertebrata</taxon>
        <taxon>Euteleostomi</taxon>
        <taxon>Amphibia</taxon>
        <taxon>Batrachia</taxon>
        <taxon>Anura</taxon>
        <taxon>Pelobatoidea</taxon>
        <taxon>Pelobatidae</taxon>
        <taxon>Pelobates</taxon>
    </lineage>
</organism>
<feature type="compositionally biased region" description="Basic residues" evidence="1">
    <location>
        <begin position="82"/>
        <end position="97"/>
    </location>
</feature>
<name>A0AAD1RNK1_PELCU</name>
<dbReference type="AlphaFoldDB" id="A0AAD1RNK1"/>
<dbReference type="EMBL" id="OW240914">
    <property type="protein sequence ID" value="CAH2274920.1"/>
    <property type="molecule type" value="Genomic_DNA"/>
</dbReference>
<feature type="compositionally biased region" description="Polar residues" evidence="1">
    <location>
        <begin position="17"/>
        <end position="30"/>
    </location>
</feature>
<reference evidence="2" key="1">
    <citation type="submission" date="2022-03" db="EMBL/GenBank/DDBJ databases">
        <authorList>
            <person name="Alioto T."/>
            <person name="Alioto T."/>
            <person name="Gomez Garrido J."/>
        </authorList>
    </citation>
    <scope>NUCLEOTIDE SEQUENCE</scope>
</reference>
<evidence type="ECO:0000313" key="2">
    <source>
        <dbReference type="EMBL" id="CAH2274920.1"/>
    </source>
</evidence>
<sequence>MALWIRLADNAILGSHSRPSGPSRQTSDPTSSRDHNGRKTSPANRAYTTTPTSLGAGTRNSPHTPAAHLTHDSRNRVPLIHSSRHKLGSIPLHRRQPYGHTLETKLSQRTSLSGTHPQP</sequence>
<evidence type="ECO:0000313" key="3">
    <source>
        <dbReference type="Proteomes" id="UP001295444"/>
    </source>
</evidence>
<feature type="region of interest" description="Disordered" evidence="1">
    <location>
        <begin position="10"/>
        <end position="119"/>
    </location>
</feature>
<dbReference type="Proteomes" id="UP001295444">
    <property type="component" value="Chromosome 03"/>
</dbReference>
<protein>
    <submittedName>
        <fullName evidence="2">Uncharacterized protein</fullName>
    </submittedName>
</protein>
<accession>A0AAD1RNK1</accession>
<feature type="compositionally biased region" description="Polar residues" evidence="1">
    <location>
        <begin position="104"/>
        <end position="119"/>
    </location>
</feature>
<proteinExistence type="predicted"/>